<dbReference type="OrthoDB" id="2274698at2759"/>
<feature type="compositionally biased region" description="Polar residues" evidence="5">
    <location>
        <begin position="547"/>
        <end position="568"/>
    </location>
</feature>
<feature type="transmembrane region" description="Helical" evidence="6">
    <location>
        <begin position="765"/>
        <end position="784"/>
    </location>
</feature>
<dbReference type="EMBL" id="MU157864">
    <property type="protein sequence ID" value="KAF9527115.1"/>
    <property type="molecule type" value="Genomic_DNA"/>
</dbReference>
<feature type="region of interest" description="Disordered" evidence="5">
    <location>
        <begin position="825"/>
        <end position="853"/>
    </location>
</feature>
<dbReference type="PANTHER" id="PTHR37994:SF3">
    <property type="entry name" value="ER TRANSPORTER 6TM N-TERMINAL DOMAIN-CONTAINING PROTEIN"/>
    <property type="match status" value="1"/>
</dbReference>
<evidence type="ECO:0000313" key="10">
    <source>
        <dbReference type="EMBL" id="KAF9527115.1"/>
    </source>
</evidence>
<feature type="transmembrane region" description="Helical" evidence="6">
    <location>
        <begin position="649"/>
        <end position="665"/>
    </location>
</feature>
<evidence type="ECO:0000259" key="9">
    <source>
        <dbReference type="Pfam" id="PF13515"/>
    </source>
</evidence>
<feature type="transmembrane region" description="Helical" evidence="6">
    <location>
        <begin position="698"/>
        <end position="719"/>
    </location>
</feature>
<comment type="caution">
    <text evidence="10">The sequence shown here is derived from an EMBL/GenBank/DDBJ whole genome shotgun (WGS) entry which is preliminary data.</text>
</comment>
<feature type="transmembrane region" description="Helical" evidence="6">
    <location>
        <begin position="150"/>
        <end position="167"/>
    </location>
</feature>
<proteinExistence type="predicted"/>
<comment type="subcellular location">
    <subcellularLocation>
        <location evidence="1">Membrane</location>
        <topology evidence="1">Multi-pass membrane protein</topology>
    </subcellularLocation>
</comment>
<evidence type="ECO:0000256" key="2">
    <source>
        <dbReference type="ARBA" id="ARBA00022692"/>
    </source>
</evidence>
<evidence type="ECO:0000313" key="11">
    <source>
        <dbReference type="Proteomes" id="UP000807306"/>
    </source>
</evidence>
<dbReference type="InterPro" id="IPR018820">
    <property type="entry name" value="BRE4-related_DUF2421"/>
</dbReference>
<dbReference type="Pfam" id="PF10337">
    <property type="entry name" value="ArAE_2_N"/>
    <property type="match status" value="1"/>
</dbReference>
<feature type="transmembrane region" description="Helical" evidence="6">
    <location>
        <begin position="726"/>
        <end position="745"/>
    </location>
</feature>
<evidence type="ECO:0000259" key="8">
    <source>
        <dbReference type="Pfam" id="PF10337"/>
    </source>
</evidence>
<keyword evidence="11" id="KW-1185">Reference proteome</keyword>
<feature type="domain" description="Integral membrane bound transporter" evidence="9">
    <location>
        <begin position="646"/>
        <end position="779"/>
    </location>
</feature>
<evidence type="ECO:0000256" key="4">
    <source>
        <dbReference type="ARBA" id="ARBA00023136"/>
    </source>
</evidence>
<dbReference type="InterPro" id="IPR018823">
    <property type="entry name" value="ArAE_2_N"/>
</dbReference>
<accession>A0A9P6EDL9</accession>
<dbReference type="Proteomes" id="UP000807306">
    <property type="component" value="Unassembled WGS sequence"/>
</dbReference>
<feature type="domain" description="DUF2421" evidence="7">
    <location>
        <begin position="783"/>
        <end position="1065"/>
    </location>
</feature>
<keyword evidence="4 6" id="KW-0472">Membrane</keyword>
<sequence length="1096" mass="122445">MADKPAPTAKSKVDQLFPGLKAAVKSKRAWKTFIRCWIVLTTVLVLMVADKSSRTMGQQASFFCVFVALMLPPSLALSVFFVAITTLLTGMLLGWAWGNAAMASAHNVRSATLLAQQQQQFKASLNPKIPVALQQQIAVFHGVFLDPRSSAVYGAFLFIGTFFLGAIRAYIPNLAILTIFATIVLDVVCTTGPLLPTTQYTLAKAFILPTVFYVAVAIGGIILIFPESLSHVWLSALVDDFWTHALELLRLQGQALQLQPSDHETWRELYAKVSEVRLELIQGADSLSSQLGLIGLDFSVGRLGPEDLRRMLGELRSLFFRTGSIQSFQAYVNDRNAFEQRTSEVELQDAQRFHTLHRKINEREKEHGHDLDSLVPILAECSASLRTACDDTINTCISWITECNSKRWRNLFRKQNTEQEQERHRKLVDEARGLEAALTEFRDVQRIMLVGPYKKFFDPKTKKLLKNDKMFASRSLFTCFVFIDTLDAFAEQLLKFLQLVIELDSQRRKTRFWFPGRIAKDTITGSGYKSSAGPFPMGTANDPTRFDSATETDNSSENPSESIVAPSSTKEKPAKPELFRETRLPARRNPDAFPPHTAFGKIWVKLGAFLRFFKSPEGIFAMRHAILSLALWIPAVCKPTAWFYYENKGLWALIMGQLGLAIYAGDQILNFLVRIIGTIIGLLLGMVVWYIGAGRGPGNAYGIVIASTFFLAPFLFLRISLPPQQMALWMMIGITIVFVAGYSWVNTHLNAIGNPGYGVTLGWKRALLVIIGFTAGFIVMLFPNPISSRVLVRKSIAAILNETGNIFATEIEAFLAEEASARKSANTDQDIKDDSEKHIDEESEKASKKEDRIKTTGRRALAIATRLKEIRPSLTFARFEPQLSGSWPSEDYGKLFELEARCLSSLILLITSFGKLDEKWCSVLVHKTPFMNPNFLSDVFSTIAVLSASLMHGHPLPAYLPSLRDRLIYHETHSFRGKMFNYSFKDTKYNTPVEKDNQLEESDTNDSAGPSKLDGASVGIEAEELTLDVLNDEHLPAHSAAIVSLSSLISRIDEMGEIIRKLCGEGTLKGYDSLQRFYIDQERVAGGGLFEVESRH</sequence>
<evidence type="ECO:0000259" key="7">
    <source>
        <dbReference type="Pfam" id="PF10334"/>
    </source>
</evidence>
<feature type="region of interest" description="Disordered" evidence="5">
    <location>
        <begin position="995"/>
        <end position="1015"/>
    </location>
</feature>
<feature type="transmembrane region" description="Helical" evidence="6">
    <location>
        <begin position="672"/>
        <end position="692"/>
    </location>
</feature>
<dbReference type="GO" id="GO:0016020">
    <property type="term" value="C:membrane"/>
    <property type="evidence" value="ECO:0007669"/>
    <property type="project" value="UniProtKB-SubCell"/>
</dbReference>
<keyword evidence="2 6" id="KW-0812">Transmembrane</keyword>
<protein>
    <recommendedName>
        <fullName evidence="12">ER transporter 6TM N-terminal domain-containing protein</fullName>
    </recommendedName>
</protein>
<feature type="compositionally biased region" description="Basic and acidic residues" evidence="5">
    <location>
        <begin position="829"/>
        <end position="853"/>
    </location>
</feature>
<feature type="transmembrane region" description="Helical" evidence="6">
    <location>
        <begin position="174"/>
        <end position="194"/>
    </location>
</feature>
<feature type="transmembrane region" description="Helical" evidence="6">
    <location>
        <begin position="620"/>
        <end position="643"/>
    </location>
</feature>
<feature type="domain" description="Putative ER transporter 6TM N-terminal" evidence="8">
    <location>
        <begin position="29"/>
        <end position="449"/>
    </location>
</feature>
<reference evidence="10" key="1">
    <citation type="submission" date="2020-11" db="EMBL/GenBank/DDBJ databases">
        <authorList>
            <consortium name="DOE Joint Genome Institute"/>
            <person name="Ahrendt S."/>
            <person name="Riley R."/>
            <person name="Andreopoulos W."/>
            <person name="Labutti K."/>
            <person name="Pangilinan J."/>
            <person name="Ruiz-Duenas F.J."/>
            <person name="Barrasa J.M."/>
            <person name="Sanchez-Garcia M."/>
            <person name="Camarero S."/>
            <person name="Miyauchi S."/>
            <person name="Serrano A."/>
            <person name="Linde D."/>
            <person name="Babiker R."/>
            <person name="Drula E."/>
            <person name="Ayuso-Fernandez I."/>
            <person name="Pacheco R."/>
            <person name="Padilla G."/>
            <person name="Ferreira P."/>
            <person name="Barriuso J."/>
            <person name="Kellner H."/>
            <person name="Castanera R."/>
            <person name="Alfaro M."/>
            <person name="Ramirez L."/>
            <person name="Pisabarro A.G."/>
            <person name="Kuo A."/>
            <person name="Tritt A."/>
            <person name="Lipzen A."/>
            <person name="He G."/>
            <person name="Yan M."/>
            <person name="Ng V."/>
            <person name="Cullen D."/>
            <person name="Martin F."/>
            <person name="Rosso M.-N."/>
            <person name="Henrissat B."/>
            <person name="Hibbett D."/>
            <person name="Martinez A.T."/>
            <person name="Grigoriev I.V."/>
        </authorList>
    </citation>
    <scope>NUCLEOTIDE SEQUENCE</scope>
    <source>
        <strain evidence="10">CBS 506.95</strain>
    </source>
</reference>
<evidence type="ECO:0000256" key="1">
    <source>
        <dbReference type="ARBA" id="ARBA00004141"/>
    </source>
</evidence>
<feature type="transmembrane region" description="Helical" evidence="6">
    <location>
        <begin position="61"/>
        <end position="88"/>
    </location>
</feature>
<dbReference type="InterPro" id="IPR049453">
    <property type="entry name" value="Memb_transporter_dom"/>
</dbReference>
<feature type="transmembrane region" description="Helical" evidence="6">
    <location>
        <begin position="206"/>
        <end position="225"/>
    </location>
</feature>
<feature type="region of interest" description="Disordered" evidence="5">
    <location>
        <begin position="529"/>
        <end position="575"/>
    </location>
</feature>
<dbReference type="PANTHER" id="PTHR37994">
    <property type="entry name" value="ARAE_2_N DOMAIN-CONTAINING PROTEIN-RELATED"/>
    <property type="match status" value="1"/>
</dbReference>
<feature type="transmembrane region" description="Helical" evidence="6">
    <location>
        <begin position="32"/>
        <end position="49"/>
    </location>
</feature>
<gene>
    <name evidence="10" type="ORF">CPB83DRAFT_856773</name>
</gene>
<keyword evidence="3 6" id="KW-1133">Transmembrane helix</keyword>
<evidence type="ECO:0000256" key="6">
    <source>
        <dbReference type="SAM" id="Phobius"/>
    </source>
</evidence>
<organism evidence="10 11">
    <name type="scientific">Crepidotus variabilis</name>
    <dbReference type="NCBI Taxonomy" id="179855"/>
    <lineage>
        <taxon>Eukaryota</taxon>
        <taxon>Fungi</taxon>
        <taxon>Dikarya</taxon>
        <taxon>Basidiomycota</taxon>
        <taxon>Agaricomycotina</taxon>
        <taxon>Agaricomycetes</taxon>
        <taxon>Agaricomycetidae</taxon>
        <taxon>Agaricales</taxon>
        <taxon>Agaricineae</taxon>
        <taxon>Crepidotaceae</taxon>
        <taxon>Crepidotus</taxon>
    </lineage>
</organism>
<dbReference type="AlphaFoldDB" id="A0A9P6EDL9"/>
<dbReference type="Pfam" id="PF10334">
    <property type="entry name" value="BRE4"/>
    <property type="match status" value="1"/>
</dbReference>
<evidence type="ECO:0000256" key="5">
    <source>
        <dbReference type="SAM" id="MobiDB-lite"/>
    </source>
</evidence>
<dbReference type="Pfam" id="PF13515">
    <property type="entry name" value="FUSC_2"/>
    <property type="match status" value="1"/>
</dbReference>
<evidence type="ECO:0008006" key="12">
    <source>
        <dbReference type="Google" id="ProtNLM"/>
    </source>
</evidence>
<name>A0A9P6EDL9_9AGAR</name>
<evidence type="ECO:0000256" key="3">
    <source>
        <dbReference type="ARBA" id="ARBA00022989"/>
    </source>
</evidence>